<comment type="caution">
    <text evidence="2">The sequence shown here is derived from an EMBL/GenBank/DDBJ whole genome shotgun (WGS) entry which is preliminary data.</text>
</comment>
<keyword evidence="3" id="KW-1185">Reference proteome</keyword>
<keyword evidence="1" id="KW-0812">Transmembrane</keyword>
<evidence type="ECO:0000313" key="3">
    <source>
        <dbReference type="Proteomes" id="UP000323166"/>
    </source>
</evidence>
<keyword evidence="1" id="KW-1133">Transmembrane helix</keyword>
<gene>
    <name evidence="2" type="ORF">LX24_01024</name>
</gene>
<dbReference type="AlphaFoldDB" id="A0A5S4ZV13"/>
<name>A0A5S4ZV13_9FIRM</name>
<keyword evidence="1" id="KW-0472">Membrane</keyword>
<dbReference type="EMBL" id="VNHM01000004">
    <property type="protein sequence ID" value="TYO96555.1"/>
    <property type="molecule type" value="Genomic_DNA"/>
</dbReference>
<dbReference type="Proteomes" id="UP000323166">
    <property type="component" value="Unassembled WGS sequence"/>
</dbReference>
<evidence type="ECO:0000256" key="1">
    <source>
        <dbReference type="SAM" id="Phobius"/>
    </source>
</evidence>
<sequence length="49" mass="5194">MVDWGMAASVAISGIVSVFAVLIMLQIGVQITGMVIDSQAKKQSQKQNT</sequence>
<organism evidence="2 3">
    <name type="scientific">Desulfallas thermosapovorans DSM 6562</name>
    <dbReference type="NCBI Taxonomy" id="1121431"/>
    <lineage>
        <taxon>Bacteria</taxon>
        <taxon>Bacillati</taxon>
        <taxon>Bacillota</taxon>
        <taxon>Clostridia</taxon>
        <taxon>Eubacteriales</taxon>
        <taxon>Desulfallaceae</taxon>
        <taxon>Desulfallas</taxon>
    </lineage>
</organism>
<dbReference type="RefSeq" id="WP_166511058.1">
    <property type="nucleotide sequence ID" value="NZ_VNHM01000004.1"/>
</dbReference>
<protein>
    <submittedName>
        <fullName evidence="2">Oxaloacetate decarboxylase gamma subunit</fullName>
    </submittedName>
</protein>
<feature type="transmembrane region" description="Helical" evidence="1">
    <location>
        <begin position="6"/>
        <end position="36"/>
    </location>
</feature>
<evidence type="ECO:0000313" key="2">
    <source>
        <dbReference type="EMBL" id="TYO96555.1"/>
    </source>
</evidence>
<proteinExistence type="predicted"/>
<accession>A0A5S4ZV13</accession>
<reference evidence="2 3" key="1">
    <citation type="submission" date="2019-07" db="EMBL/GenBank/DDBJ databases">
        <title>Genomic Encyclopedia of Type Strains, Phase I: the one thousand microbial genomes (KMG-I) project.</title>
        <authorList>
            <person name="Kyrpides N."/>
        </authorList>
    </citation>
    <scope>NUCLEOTIDE SEQUENCE [LARGE SCALE GENOMIC DNA]</scope>
    <source>
        <strain evidence="2 3">DSM 6562</strain>
    </source>
</reference>